<name>A0A449BDR3_HAPAX</name>
<accession>A0A449BDR3</accession>
<dbReference type="KEGG" id="aaxa:NCTC10138_00945"/>
<dbReference type="EMBL" id="LR215048">
    <property type="protein sequence ID" value="VEU80568.1"/>
    <property type="molecule type" value="Genomic_DNA"/>
</dbReference>
<evidence type="ECO:0000313" key="1">
    <source>
        <dbReference type="EMBL" id="VEU80568.1"/>
    </source>
</evidence>
<dbReference type="Proteomes" id="UP000289841">
    <property type="component" value="Chromosome"/>
</dbReference>
<reference evidence="1 2" key="1">
    <citation type="submission" date="2019-01" db="EMBL/GenBank/DDBJ databases">
        <authorList>
            <consortium name="Pathogen Informatics"/>
        </authorList>
    </citation>
    <scope>NUCLEOTIDE SEQUENCE [LARGE SCALE GENOMIC DNA]</scope>
    <source>
        <strain evidence="1 2">NCTC10138</strain>
    </source>
</reference>
<dbReference type="AlphaFoldDB" id="A0A449BDR3"/>
<organism evidence="1 2">
    <name type="scientific">Haploplasma axanthum</name>
    <name type="common">Acholeplasma axanthum</name>
    <dbReference type="NCBI Taxonomy" id="29552"/>
    <lineage>
        <taxon>Bacteria</taxon>
        <taxon>Bacillati</taxon>
        <taxon>Mycoplasmatota</taxon>
        <taxon>Mollicutes</taxon>
        <taxon>Acholeplasmatales</taxon>
        <taxon>Acholeplasmataceae</taxon>
        <taxon>Haploplasma</taxon>
    </lineage>
</organism>
<sequence>MRQKYDSVFADSKYNYFLTSNKVEVRDNDNKKQHVFKIKNVSSVISDVEYNFIALTTTETKIYLYDFTFKLLEIFSLDQEVFSVLYDKKSRLIISSFTDISHKKASIFTINPILKKLNIKTIPGLAVYSPYKVDGDTIIMIKTIIADEMKKALLIHLDKTSLEIVEVLETAFDGGLFTLINHGPYVYDYTGIYNFEDNQFIYFKDLNIKSNHLRIIKEINNKYIFIFYEEVLIYDKSFKLISKYKSKTTTNAVFGLLEDDDTILDVLVENGTEIIVMNNRVEFNDVSNSILGIYWDM</sequence>
<protein>
    <submittedName>
        <fullName evidence="1">Uncharacterized protein</fullName>
    </submittedName>
</protein>
<keyword evidence="2" id="KW-1185">Reference proteome</keyword>
<gene>
    <name evidence="1" type="ORF">NCTC10138_00945</name>
</gene>
<evidence type="ECO:0000313" key="2">
    <source>
        <dbReference type="Proteomes" id="UP000289841"/>
    </source>
</evidence>
<proteinExistence type="predicted"/>